<proteinExistence type="predicted"/>
<gene>
    <name evidence="2" type="ORF">CEUSTIGMA_g4017.t1</name>
</gene>
<reference evidence="2 3" key="1">
    <citation type="submission" date="2017-08" db="EMBL/GenBank/DDBJ databases">
        <title>Acidophilic green algal genome provides insights into adaptation to an acidic environment.</title>
        <authorList>
            <person name="Hirooka S."/>
            <person name="Hirose Y."/>
            <person name="Kanesaki Y."/>
            <person name="Higuchi S."/>
            <person name="Fujiwara T."/>
            <person name="Onuma R."/>
            <person name="Era A."/>
            <person name="Ohbayashi R."/>
            <person name="Uzuka A."/>
            <person name="Nozaki H."/>
            <person name="Yoshikawa H."/>
            <person name="Miyagishima S.Y."/>
        </authorList>
    </citation>
    <scope>NUCLEOTIDE SEQUENCE [LARGE SCALE GENOMIC DNA]</scope>
    <source>
        <strain evidence="2 3">NIES-2499</strain>
    </source>
</reference>
<feature type="region of interest" description="Disordered" evidence="1">
    <location>
        <begin position="229"/>
        <end position="253"/>
    </location>
</feature>
<organism evidence="2 3">
    <name type="scientific">Chlamydomonas eustigma</name>
    <dbReference type="NCBI Taxonomy" id="1157962"/>
    <lineage>
        <taxon>Eukaryota</taxon>
        <taxon>Viridiplantae</taxon>
        <taxon>Chlorophyta</taxon>
        <taxon>core chlorophytes</taxon>
        <taxon>Chlorophyceae</taxon>
        <taxon>CS clade</taxon>
        <taxon>Chlamydomonadales</taxon>
        <taxon>Chlamydomonadaceae</taxon>
        <taxon>Chlamydomonas</taxon>
    </lineage>
</organism>
<dbReference type="Proteomes" id="UP000232323">
    <property type="component" value="Unassembled WGS sequence"/>
</dbReference>
<comment type="caution">
    <text evidence="2">The sequence shown here is derived from an EMBL/GenBank/DDBJ whole genome shotgun (WGS) entry which is preliminary data.</text>
</comment>
<dbReference type="OrthoDB" id="691424at2759"/>
<dbReference type="EMBL" id="BEGY01000018">
    <property type="protein sequence ID" value="GAX76571.1"/>
    <property type="molecule type" value="Genomic_DNA"/>
</dbReference>
<dbReference type="AlphaFoldDB" id="A0A250X0H1"/>
<name>A0A250X0H1_9CHLO</name>
<dbReference type="PANTHER" id="PTHR31579:SF1">
    <property type="entry name" value="OS03G0796600 PROTEIN"/>
    <property type="match status" value="1"/>
</dbReference>
<feature type="compositionally biased region" description="Polar residues" evidence="1">
    <location>
        <begin position="139"/>
        <end position="164"/>
    </location>
</feature>
<dbReference type="InterPro" id="IPR006502">
    <property type="entry name" value="PDDEXK-like"/>
</dbReference>
<accession>A0A250X0H1</accession>
<evidence type="ECO:0000256" key="1">
    <source>
        <dbReference type="SAM" id="MobiDB-lite"/>
    </source>
</evidence>
<evidence type="ECO:0000313" key="3">
    <source>
        <dbReference type="Proteomes" id="UP000232323"/>
    </source>
</evidence>
<feature type="region of interest" description="Disordered" evidence="1">
    <location>
        <begin position="139"/>
        <end position="170"/>
    </location>
</feature>
<evidence type="ECO:0000313" key="2">
    <source>
        <dbReference type="EMBL" id="GAX76571.1"/>
    </source>
</evidence>
<keyword evidence="3" id="KW-1185">Reference proteome</keyword>
<sequence length="334" mass="36089">MSPATIARGLNAAGFVTAVRSTAQVPRPAAVSILRQLQNEYLVVQQPFLGEEEDVYVDAGFRYHFDLPGLGSIAYQQVVDALPKVFVGKMNELVQIVKHMSILMALEYSSKDLALPPWRTLQALLSRWPAPPTRSLGSNVSFHSATLPRSSSWGSRDGTKSNGASPDGHLSVMPTRVVFDKAVKSVVGFDIVQSAVTLVTEIEAQNDVHIGSVVGETLEQRLELVSADWVADSEGEDSDAEDVGGESEQPSTLLDREASVVNEDSGDEPDGGLIDVAEKDAEVVADFPDNSFSADIQKLDQGVLFLPPGVDDTTDSFQKTHLLKHMEDTVKLCL</sequence>
<protein>
    <submittedName>
        <fullName evidence="2">Uncharacterized protein</fullName>
    </submittedName>
</protein>
<feature type="compositionally biased region" description="Acidic residues" evidence="1">
    <location>
        <begin position="231"/>
        <end position="245"/>
    </location>
</feature>
<dbReference type="PANTHER" id="PTHR31579">
    <property type="entry name" value="OS03G0796600 PROTEIN"/>
    <property type="match status" value="1"/>
</dbReference>
<dbReference type="Pfam" id="PF04720">
    <property type="entry name" value="PDDEXK_6"/>
    <property type="match status" value="1"/>
</dbReference>